<comment type="subunit">
    <text evidence="7">Heterotetramer of 2 MoaD subunits and 2 MoaE subunits. Also stable as homodimer. The enzyme changes between these two forms during catalysis.</text>
</comment>
<dbReference type="EMBL" id="CP049869">
    <property type="protein sequence ID" value="QIK79509.1"/>
    <property type="molecule type" value="Genomic_DNA"/>
</dbReference>
<evidence type="ECO:0000313" key="13">
    <source>
        <dbReference type="EMBL" id="QIK79509.1"/>
    </source>
</evidence>
<gene>
    <name evidence="13" type="ORF">G7077_11925</name>
</gene>
<evidence type="ECO:0000256" key="10">
    <source>
        <dbReference type="ARBA" id="ARBA00030781"/>
    </source>
</evidence>
<evidence type="ECO:0000256" key="7">
    <source>
        <dbReference type="ARBA" id="ARBA00026066"/>
    </source>
</evidence>
<dbReference type="GO" id="GO:0006777">
    <property type="term" value="P:Mo-molybdopterin cofactor biosynthetic process"/>
    <property type="evidence" value="ECO:0007669"/>
    <property type="project" value="UniProtKB-KW"/>
</dbReference>
<accession>A0A6G7YRZ9</accession>
<evidence type="ECO:0000256" key="2">
    <source>
        <dbReference type="ARBA" id="ARBA00005426"/>
    </source>
</evidence>
<comment type="catalytic activity">
    <reaction evidence="12">
        <text>2 [molybdopterin-synthase sulfur-carrier protein]-C-terminal-Gly-aminoethanethioate + cyclic pyranopterin phosphate + H2O = molybdopterin + 2 [molybdopterin-synthase sulfur-carrier protein]-C-terminal Gly-Gly + 2 H(+)</text>
        <dbReference type="Rhea" id="RHEA:26333"/>
        <dbReference type="Rhea" id="RHEA-COMP:12202"/>
        <dbReference type="Rhea" id="RHEA-COMP:19907"/>
        <dbReference type="ChEBI" id="CHEBI:15377"/>
        <dbReference type="ChEBI" id="CHEBI:15378"/>
        <dbReference type="ChEBI" id="CHEBI:58698"/>
        <dbReference type="ChEBI" id="CHEBI:59648"/>
        <dbReference type="ChEBI" id="CHEBI:90778"/>
        <dbReference type="ChEBI" id="CHEBI:232372"/>
        <dbReference type="EC" id="2.8.1.12"/>
    </reaction>
</comment>
<dbReference type="SUPFAM" id="SSF54690">
    <property type="entry name" value="Molybdopterin synthase subunit MoaE"/>
    <property type="match status" value="1"/>
</dbReference>
<evidence type="ECO:0000256" key="6">
    <source>
        <dbReference type="ARBA" id="ARBA00025448"/>
    </source>
</evidence>
<dbReference type="KEGG" id="spii:G7077_11925"/>
<protein>
    <recommendedName>
        <fullName evidence="4">Molybdopterin synthase catalytic subunit</fullName>
        <ecNumber evidence="3">2.8.1.12</ecNumber>
    </recommendedName>
    <alternativeName>
        <fullName evidence="10">MPT synthase subunit 2</fullName>
    </alternativeName>
    <alternativeName>
        <fullName evidence="8">Molybdenum cofactor biosynthesis protein E</fullName>
    </alternativeName>
    <alternativeName>
        <fullName evidence="9">Molybdopterin-converting factor large subunit</fullName>
    </alternativeName>
    <alternativeName>
        <fullName evidence="11">Molybdopterin-converting factor subunit 2</fullName>
    </alternativeName>
</protein>
<evidence type="ECO:0000256" key="9">
    <source>
        <dbReference type="ARBA" id="ARBA00030407"/>
    </source>
</evidence>
<dbReference type="GO" id="GO:0030366">
    <property type="term" value="F:molybdopterin synthase activity"/>
    <property type="evidence" value="ECO:0007669"/>
    <property type="project" value="UniProtKB-EC"/>
</dbReference>
<dbReference type="AlphaFoldDB" id="A0A6G7YRZ9"/>
<evidence type="ECO:0000256" key="4">
    <source>
        <dbReference type="ARBA" id="ARBA00013858"/>
    </source>
</evidence>
<dbReference type="InterPro" id="IPR036563">
    <property type="entry name" value="MoaE_sf"/>
</dbReference>
<comment type="pathway">
    <text evidence="1">Cofactor biosynthesis; molybdopterin biosynthesis.</text>
</comment>
<dbReference type="PANTHER" id="PTHR23404">
    <property type="entry name" value="MOLYBDOPTERIN SYNTHASE RELATED"/>
    <property type="match status" value="1"/>
</dbReference>
<dbReference type="InterPro" id="IPR003448">
    <property type="entry name" value="Mopterin_biosynth_MoaE"/>
</dbReference>
<sequence>MAWRPSRSWRRCRVVEGNKTCRLEFGGLDPAAELAGLVQHSGGDGAVVSFVGLMRPTSAAGPTLTALHLDHHPTLTHASLVDIADSALKRFAISHAAVVHRCGDVRPREPIVFAAASAQHRRAAFEAVDYMMDRLKTDAIFWKREDGPDGSTWIGPRTDDLADRDRWER</sequence>
<evidence type="ECO:0000256" key="5">
    <source>
        <dbReference type="ARBA" id="ARBA00023150"/>
    </source>
</evidence>
<evidence type="ECO:0000256" key="12">
    <source>
        <dbReference type="ARBA" id="ARBA00049878"/>
    </source>
</evidence>
<dbReference type="EC" id="2.8.1.12" evidence="3"/>
<dbReference type="CDD" id="cd00756">
    <property type="entry name" value="MoaE"/>
    <property type="match status" value="1"/>
</dbReference>
<evidence type="ECO:0000256" key="1">
    <source>
        <dbReference type="ARBA" id="ARBA00005046"/>
    </source>
</evidence>
<comment type="similarity">
    <text evidence="2">Belongs to the MoaE family.</text>
</comment>
<keyword evidence="5" id="KW-0501">Molybdenum cofactor biosynthesis</keyword>
<evidence type="ECO:0000256" key="8">
    <source>
        <dbReference type="ARBA" id="ARBA00029745"/>
    </source>
</evidence>
<evidence type="ECO:0000256" key="11">
    <source>
        <dbReference type="ARBA" id="ARBA00032474"/>
    </source>
</evidence>
<reference evidence="13 14" key="1">
    <citation type="submission" date="2020-03" db="EMBL/GenBank/DDBJ databases">
        <title>Sphingomonas sp. nov., isolated from fish.</title>
        <authorList>
            <person name="Hyun D.-W."/>
            <person name="Bae J.-W."/>
        </authorList>
    </citation>
    <scope>NUCLEOTIDE SEQUENCE [LARGE SCALE GENOMIC DNA]</scope>
    <source>
        <strain evidence="13 14">HDW15B</strain>
    </source>
</reference>
<name>A0A6G7YRZ9_9SPHN</name>
<dbReference type="Proteomes" id="UP000503222">
    <property type="component" value="Chromosome"/>
</dbReference>
<dbReference type="Pfam" id="PF02391">
    <property type="entry name" value="MoaE"/>
    <property type="match status" value="1"/>
</dbReference>
<evidence type="ECO:0000313" key="14">
    <source>
        <dbReference type="Proteomes" id="UP000503222"/>
    </source>
</evidence>
<comment type="function">
    <text evidence="6">Converts molybdopterin precursor Z into molybdopterin. This requires the incorporation of two sulfur atoms into precursor Z to generate a dithiolene group. The sulfur is provided by MoaD.</text>
</comment>
<keyword evidence="14" id="KW-1185">Reference proteome</keyword>
<dbReference type="UniPathway" id="UPA00344"/>
<proteinExistence type="inferred from homology"/>
<evidence type="ECO:0000256" key="3">
    <source>
        <dbReference type="ARBA" id="ARBA00011950"/>
    </source>
</evidence>
<organism evidence="13 14">
    <name type="scientific">Sphingomonas piscis</name>
    <dbReference type="NCBI Taxonomy" id="2714943"/>
    <lineage>
        <taxon>Bacteria</taxon>
        <taxon>Pseudomonadati</taxon>
        <taxon>Pseudomonadota</taxon>
        <taxon>Alphaproteobacteria</taxon>
        <taxon>Sphingomonadales</taxon>
        <taxon>Sphingomonadaceae</taxon>
        <taxon>Sphingomonas</taxon>
    </lineage>
</organism>
<dbReference type="Gene3D" id="3.90.1170.40">
    <property type="entry name" value="Molybdopterin biosynthesis MoaE subunit"/>
    <property type="match status" value="1"/>
</dbReference>